<dbReference type="EMBL" id="CAADRP010000968">
    <property type="protein sequence ID" value="VFU33910.1"/>
    <property type="molecule type" value="Genomic_DNA"/>
</dbReference>
<sequence>MDGLVSYKNLQRQSFRWSIRHQLEVVRFEVRTGIMILSSSKISHVFLLHALIRWWKDSDCQGNEICKRSTLNVYMVNVSRCHVFQARIELTNISMIYYRRYFRCYGTLDELVAHKVITVSDVPTESLLFCSDVVKRSCEAICFWKLPSRRVPEEWDCDSGVNVFCSHLLFGQGIARKCKLSTISQPSIIRSHNSSSVDDLEVPRIKMGMMDHTSNATERKRRIIVEDARNQVLEMISDA</sequence>
<name>A0A6N2L316_SALVM</name>
<gene>
    <name evidence="1" type="ORF">SVIM_LOCUS159590</name>
</gene>
<protein>
    <submittedName>
        <fullName evidence="1">Uncharacterized protein</fullName>
    </submittedName>
</protein>
<proteinExistence type="predicted"/>
<reference evidence="1" key="1">
    <citation type="submission" date="2019-03" db="EMBL/GenBank/DDBJ databases">
        <authorList>
            <person name="Mank J."/>
            <person name="Almeida P."/>
        </authorList>
    </citation>
    <scope>NUCLEOTIDE SEQUENCE</scope>
    <source>
        <strain evidence="1">78183</strain>
    </source>
</reference>
<dbReference type="AlphaFoldDB" id="A0A6N2L316"/>
<organism evidence="1">
    <name type="scientific">Salix viminalis</name>
    <name type="common">Common osier</name>
    <name type="synonym">Basket willow</name>
    <dbReference type="NCBI Taxonomy" id="40686"/>
    <lineage>
        <taxon>Eukaryota</taxon>
        <taxon>Viridiplantae</taxon>
        <taxon>Streptophyta</taxon>
        <taxon>Embryophyta</taxon>
        <taxon>Tracheophyta</taxon>
        <taxon>Spermatophyta</taxon>
        <taxon>Magnoliopsida</taxon>
        <taxon>eudicotyledons</taxon>
        <taxon>Gunneridae</taxon>
        <taxon>Pentapetalae</taxon>
        <taxon>rosids</taxon>
        <taxon>fabids</taxon>
        <taxon>Malpighiales</taxon>
        <taxon>Salicaceae</taxon>
        <taxon>Saliceae</taxon>
        <taxon>Salix</taxon>
    </lineage>
</organism>
<evidence type="ECO:0000313" key="1">
    <source>
        <dbReference type="EMBL" id="VFU33910.1"/>
    </source>
</evidence>
<accession>A0A6N2L316</accession>